<dbReference type="Pfam" id="PF13365">
    <property type="entry name" value="Trypsin_2"/>
    <property type="match status" value="1"/>
</dbReference>
<name>A0A371B8P8_9BRAD</name>
<comment type="caution">
    <text evidence="6">The sequence shown here is derived from an EMBL/GenBank/DDBJ whole genome shotgun (WGS) entry which is preliminary data.</text>
</comment>
<dbReference type="InterPro" id="IPR001940">
    <property type="entry name" value="Peptidase_S1C"/>
</dbReference>
<evidence type="ECO:0000256" key="3">
    <source>
        <dbReference type="ARBA" id="ARBA00022801"/>
    </source>
</evidence>
<keyword evidence="4" id="KW-0720">Serine protease</keyword>
<dbReference type="InterPro" id="IPR001478">
    <property type="entry name" value="PDZ"/>
</dbReference>
<dbReference type="AlphaFoldDB" id="A0A371B8P8"/>
<dbReference type="PANTHER" id="PTHR22939:SF129">
    <property type="entry name" value="SERINE PROTEASE HTRA2, MITOCHONDRIAL"/>
    <property type="match status" value="1"/>
</dbReference>
<evidence type="ECO:0000256" key="4">
    <source>
        <dbReference type="ARBA" id="ARBA00022825"/>
    </source>
</evidence>
<dbReference type="InterPro" id="IPR036034">
    <property type="entry name" value="PDZ_sf"/>
</dbReference>
<dbReference type="Proteomes" id="UP000263993">
    <property type="component" value="Unassembled WGS sequence"/>
</dbReference>
<accession>A0A371B8P8</accession>
<feature type="domain" description="PDZ" evidence="5">
    <location>
        <begin position="222"/>
        <end position="305"/>
    </location>
</feature>
<dbReference type="PRINTS" id="PR00834">
    <property type="entry name" value="PROTEASES2C"/>
</dbReference>
<dbReference type="Gene3D" id="2.40.10.120">
    <property type="match status" value="1"/>
</dbReference>
<gene>
    <name evidence="6" type="ORF">DXH78_04515</name>
</gene>
<reference evidence="7" key="1">
    <citation type="submission" date="2018-08" db="EMBL/GenBank/DDBJ databases">
        <authorList>
            <person name="Kim S.-J."/>
            <person name="Jung G.-Y."/>
        </authorList>
    </citation>
    <scope>NUCLEOTIDE SEQUENCE [LARGE SCALE GENOMIC DNA]</scope>
    <source>
        <strain evidence="7">GY_H</strain>
    </source>
</reference>
<dbReference type="GO" id="GO:0004252">
    <property type="term" value="F:serine-type endopeptidase activity"/>
    <property type="evidence" value="ECO:0007669"/>
    <property type="project" value="InterPro"/>
</dbReference>
<sequence>MASLMEFKVPPGVQPRPEDYAFDLDRALASIVGLHAIIPNDAFTATTLGVERAGNGVLIGDGLVLTVGYLITEAETIWLHLSDGRIMEGHPLGVDQETGFGLVQTLGRPNLPALELGSSAEVDLGDRVVIGAAGGRKQSLAARVAARQEFAGYWEYLLDDAIFTFPSHPHWGGTGLISARGDLVGIGSLQIERATGGESGGQGEHLNMMIPIDLLKPVLDDLSKYGRVSRPVRPWLGIFTTEIEDQLVVVGVADKGPASRVEIKTGDMIVAVAGQKVTTLAELYRAIWALGVAGVEVPLTLHRDGVTFDVRVNSSDRNKFLKGPKVH</sequence>
<evidence type="ECO:0000256" key="2">
    <source>
        <dbReference type="ARBA" id="ARBA00022670"/>
    </source>
</evidence>
<dbReference type="PROSITE" id="PS50106">
    <property type="entry name" value="PDZ"/>
    <property type="match status" value="1"/>
</dbReference>
<keyword evidence="7" id="KW-1185">Reference proteome</keyword>
<evidence type="ECO:0000256" key="1">
    <source>
        <dbReference type="ARBA" id="ARBA00010541"/>
    </source>
</evidence>
<dbReference type="Gene3D" id="2.30.42.10">
    <property type="match status" value="1"/>
</dbReference>
<dbReference type="SUPFAM" id="SSF50156">
    <property type="entry name" value="PDZ domain-like"/>
    <property type="match status" value="1"/>
</dbReference>
<protein>
    <submittedName>
        <fullName evidence="6">Serine protease</fullName>
    </submittedName>
</protein>
<evidence type="ECO:0000259" key="5">
    <source>
        <dbReference type="PROSITE" id="PS50106"/>
    </source>
</evidence>
<dbReference type="EMBL" id="QRGO01000001">
    <property type="protein sequence ID" value="RDV03912.1"/>
    <property type="molecule type" value="Genomic_DNA"/>
</dbReference>
<dbReference type="SMART" id="SM00228">
    <property type="entry name" value="PDZ"/>
    <property type="match status" value="1"/>
</dbReference>
<evidence type="ECO:0000313" key="6">
    <source>
        <dbReference type="EMBL" id="RDV03912.1"/>
    </source>
</evidence>
<proteinExistence type="inferred from homology"/>
<dbReference type="OrthoDB" id="7296822at2"/>
<dbReference type="SUPFAM" id="SSF50494">
    <property type="entry name" value="Trypsin-like serine proteases"/>
    <property type="match status" value="1"/>
</dbReference>
<dbReference type="InterPro" id="IPR009003">
    <property type="entry name" value="Peptidase_S1_PA"/>
</dbReference>
<dbReference type="Pfam" id="PF13180">
    <property type="entry name" value="PDZ_2"/>
    <property type="match status" value="1"/>
</dbReference>
<dbReference type="PANTHER" id="PTHR22939">
    <property type="entry name" value="SERINE PROTEASE FAMILY S1C HTRA-RELATED"/>
    <property type="match status" value="1"/>
</dbReference>
<comment type="similarity">
    <text evidence="1">Belongs to the peptidase S1C family.</text>
</comment>
<organism evidence="6 7">
    <name type="scientific">Undibacter mobilis</name>
    <dbReference type="NCBI Taxonomy" id="2292256"/>
    <lineage>
        <taxon>Bacteria</taxon>
        <taxon>Pseudomonadati</taxon>
        <taxon>Pseudomonadota</taxon>
        <taxon>Alphaproteobacteria</taxon>
        <taxon>Hyphomicrobiales</taxon>
        <taxon>Nitrobacteraceae</taxon>
        <taxon>Undibacter</taxon>
    </lineage>
</organism>
<evidence type="ECO:0000313" key="7">
    <source>
        <dbReference type="Proteomes" id="UP000263993"/>
    </source>
</evidence>
<dbReference type="GO" id="GO:0006508">
    <property type="term" value="P:proteolysis"/>
    <property type="evidence" value="ECO:0007669"/>
    <property type="project" value="UniProtKB-KW"/>
</dbReference>
<dbReference type="RefSeq" id="WP_115515938.1">
    <property type="nucleotide sequence ID" value="NZ_QRGO01000001.1"/>
</dbReference>
<keyword evidence="3" id="KW-0378">Hydrolase</keyword>
<keyword evidence="2 6" id="KW-0645">Protease</keyword>